<dbReference type="PANTHER" id="PTHR42850">
    <property type="entry name" value="METALLOPHOSPHOESTERASE"/>
    <property type="match status" value="1"/>
</dbReference>
<name>A0A173VNE9_9FIRM</name>
<dbReference type="OrthoDB" id="9800565at2"/>
<dbReference type="PROSITE" id="PS51186">
    <property type="entry name" value="GNAT"/>
    <property type="match status" value="1"/>
</dbReference>
<evidence type="ECO:0000259" key="2">
    <source>
        <dbReference type="PROSITE" id="PS51186"/>
    </source>
</evidence>
<dbReference type="SUPFAM" id="SSF55729">
    <property type="entry name" value="Acyl-CoA N-acyltransferases (Nat)"/>
    <property type="match status" value="1"/>
</dbReference>
<dbReference type="RefSeq" id="WP_015520389.1">
    <property type="nucleotide sequence ID" value="NZ_CABIYH010000028.1"/>
</dbReference>
<comment type="similarity">
    <text evidence="1">Belongs to the metallophosphoesterase superfamily. YfcE family.</text>
</comment>
<dbReference type="STRING" id="166486.ERS852572_03114"/>
<organism evidence="3 4">
    <name type="scientific">Roseburia intestinalis</name>
    <dbReference type="NCBI Taxonomy" id="166486"/>
    <lineage>
        <taxon>Bacteria</taxon>
        <taxon>Bacillati</taxon>
        <taxon>Bacillota</taxon>
        <taxon>Clostridia</taxon>
        <taxon>Lachnospirales</taxon>
        <taxon>Lachnospiraceae</taxon>
        <taxon>Roseburia</taxon>
    </lineage>
</organism>
<gene>
    <name evidence="3" type="ORF">ERS852572_03114</name>
</gene>
<dbReference type="Gene3D" id="3.40.630.30">
    <property type="match status" value="1"/>
</dbReference>
<dbReference type="PANTHER" id="PTHR42850:SF2">
    <property type="entry name" value="BLL5683 PROTEIN"/>
    <property type="match status" value="1"/>
</dbReference>
<reference evidence="3 4" key="1">
    <citation type="submission" date="2015-09" db="EMBL/GenBank/DDBJ databases">
        <authorList>
            <consortium name="Pathogen Informatics"/>
        </authorList>
    </citation>
    <scope>NUCLEOTIDE SEQUENCE [LARGE SCALE GENOMIC DNA]</scope>
    <source>
        <strain evidence="3 4">2789STDY5834960</strain>
    </source>
</reference>
<evidence type="ECO:0000313" key="4">
    <source>
        <dbReference type="Proteomes" id="UP000095350"/>
    </source>
</evidence>
<dbReference type="Gene3D" id="3.60.21.10">
    <property type="match status" value="1"/>
</dbReference>
<dbReference type="Pfam" id="PF12850">
    <property type="entry name" value="Metallophos_2"/>
    <property type="match status" value="1"/>
</dbReference>
<dbReference type="Pfam" id="PF00583">
    <property type="entry name" value="Acetyltransf_1"/>
    <property type="match status" value="1"/>
</dbReference>
<dbReference type="PaxDb" id="166486-ERS852572_03114"/>
<dbReference type="AlphaFoldDB" id="A0A173VNE9"/>
<dbReference type="InterPro" id="IPR000182">
    <property type="entry name" value="GNAT_dom"/>
</dbReference>
<dbReference type="GO" id="GO:0016747">
    <property type="term" value="F:acyltransferase activity, transferring groups other than amino-acyl groups"/>
    <property type="evidence" value="ECO:0007669"/>
    <property type="project" value="InterPro"/>
</dbReference>
<dbReference type="InterPro" id="IPR050126">
    <property type="entry name" value="Ap4A_hydrolase"/>
</dbReference>
<dbReference type="EMBL" id="CYXZ01000028">
    <property type="protein sequence ID" value="CUN27675.1"/>
    <property type="molecule type" value="Genomic_DNA"/>
</dbReference>
<feature type="domain" description="N-acetyltransferase" evidence="2">
    <location>
        <begin position="297"/>
        <end position="455"/>
    </location>
</feature>
<dbReference type="InterPro" id="IPR029052">
    <property type="entry name" value="Metallo-depent_PP-like"/>
</dbReference>
<evidence type="ECO:0000313" key="3">
    <source>
        <dbReference type="EMBL" id="CUN27675.1"/>
    </source>
</evidence>
<dbReference type="InterPro" id="IPR024654">
    <property type="entry name" value="Calcineurin-like_PHP_lpxH"/>
</dbReference>
<dbReference type="SUPFAM" id="SSF56300">
    <property type="entry name" value="Metallo-dependent phosphatases"/>
    <property type="match status" value="1"/>
</dbReference>
<dbReference type="GO" id="GO:0005737">
    <property type="term" value="C:cytoplasm"/>
    <property type="evidence" value="ECO:0007669"/>
    <property type="project" value="TreeGrafter"/>
</dbReference>
<dbReference type="InterPro" id="IPR016181">
    <property type="entry name" value="Acyl_CoA_acyltransferase"/>
</dbReference>
<proteinExistence type="inferred from homology"/>
<sequence length="455" mass="52259">MKVGVIADIHSNQTAFRACVDYMVNAGCEEFLLLGDFISDTAGARQTMELLYELMEQFPCHVLRGNREEYMIEQRKIREKEEEEKFWPANSASGNLLYTYRQLTERDLDFFESLPITFRYEKEGYPAFTCCHGSPVNTRELLQLDSDRTKEVLEEIDTDYLLAAHTHFPGISRYQGKTYMNTGSCGIAIGDPGYAHAIILESGQNEWKPEFLRIPYDSNQVIQDIFTSGLYDMAPWFLNNNLHILLTGTDLTPELVNLAAKLQEENDMGAKRWPHIEEKYFAQAADSLKISDYTFLRYIRPAVKEDTGKILELYHSMIGGAAGWNEYYPGIDTIESDLSRNELFVMENKDGELLASISIDADEAVDSLKCWNQTLLPGAELARLCIRKEYQNKKLARMMMAYAMNVLRKQGKRSVHILVREGHEVAMRAYMHLGYEKVGECSLYDMRFVCMERAL</sequence>
<protein>
    <submittedName>
        <fullName evidence="3">Phosphodiesterase</fullName>
    </submittedName>
</protein>
<accession>A0A173VNE9</accession>
<dbReference type="GO" id="GO:0016791">
    <property type="term" value="F:phosphatase activity"/>
    <property type="evidence" value="ECO:0007669"/>
    <property type="project" value="TreeGrafter"/>
</dbReference>
<dbReference type="Proteomes" id="UP000095350">
    <property type="component" value="Unassembled WGS sequence"/>
</dbReference>
<evidence type="ECO:0000256" key="1">
    <source>
        <dbReference type="ARBA" id="ARBA00008950"/>
    </source>
</evidence>